<dbReference type="SUPFAM" id="SSF52540">
    <property type="entry name" value="P-loop containing nucleoside triphosphate hydrolases"/>
    <property type="match status" value="2"/>
</dbReference>
<evidence type="ECO:0000256" key="2">
    <source>
        <dbReference type="ARBA" id="ARBA00022840"/>
    </source>
</evidence>
<evidence type="ECO:0000256" key="1">
    <source>
        <dbReference type="ARBA" id="ARBA00022741"/>
    </source>
</evidence>
<dbReference type="InterPro" id="IPR017871">
    <property type="entry name" value="ABC_transporter-like_CS"/>
</dbReference>
<dbReference type="PROSITE" id="PS50893">
    <property type="entry name" value="ABC_TRANSPORTER_2"/>
    <property type="match status" value="2"/>
</dbReference>
<dbReference type="InterPro" id="IPR032781">
    <property type="entry name" value="ABC_tran_Xtn"/>
</dbReference>
<dbReference type="InterPro" id="IPR037118">
    <property type="entry name" value="Val-tRNA_synth_C_sf"/>
</dbReference>
<dbReference type="CDD" id="cd03221">
    <property type="entry name" value="ABCF_EF-3"/>
    <property type="match status" value="2"/>
</dbReference>
<dbReference type="PANTHER" id="PTHR42855">
    <property type="entry name" value="ABC TRANSPORTER ATP-BINDING SUBUNIT"/>
    <property type="match status" value="1"/>
</dbReference>
<dbReference type="GO" id="GO:0005524">
    <property type="term" value="F:ATP binding"/>
    <property type="evidence" value="ECO:0007669"/>
    <property type="project" value="UniProtKB-KW"/>
</dbReference>
<comment type="caution">
    <text evidence="5">The sequence shown here is derived from an EMBL/GenBank/DDBJ whole genome shotgun (WGS) entry which is preliminary data.</text>
</comment>
<dbReference type="SMART" id="SM00382">
    <property type="entry name" value="AAA"/>
    <property type="match status" value="2"/>
</dbReference>
<keyword evidence="6" id="KW-1185">Reference proteome</keyword>
<dbReference type="Proteomes" id="UP001628220">
    <property type="component" value="Unassembled WGS sequence"/>
</dbReference>
<keyword evidence="2 5" id="KW-0067">ATP-binding</keyword>
<evidence type="ECO:0000313" key="6">
    <source>
        <dbReference type="Proteomes" id="UP001628220"/>
    </source>
</evidence>
<feature type="domain" description="ABC transporter" evidence="4">
    <location>
        <begin position="328"/>
        <end position="542"/>
    </location>
</feature>
<dbReference type="Pfam" id="PF00005">
    <property type="entry name" value="ABC_tran"/>
    <property type="match status" value="2"/>
</dbReference>
<keyword evidence="1" id="KW-0547">Nucleotide-binding</keyword>
<feature type="region of interest" description="Disordered" evidence="3">
    <location>
        <begin position="542"/>
        <end position="576"/>
    </location>
</feature>
<dbReference type="Gene3D" id="1.10.287.380">
    <property type="entry name" value="Valyl-tRNA synthetase, C-terminal domain"/>
    <property type="match status" value="1"/>
</dbReference>
<dbReference type="Gene3D" id="3.40.50.300">
    <property type="entry name" value="P-loop containing nucleotide triphosphate hydrolases"/>
    <property type="match status" value="2"/>
</dbReference>
<name>A0ABQ0E3S4_9PORP</name>
<dbReference type="EMBL" id="BAAFSF010000004">
    <property type="protein sequence ID" value="GAB1252346.1"/>
    <property type="molecule type" value="Genomic_DNA"/>
</dbReference>
<evidence type="ECO:0000313" key="5">
    <source>
        <dbReference type="EMBL" id="GAB1252346.1"/>
    </source>
</evidence>
<dbReference type="InterPro" id="IPR027417">
    <property type="entry name" value="P-loop_NTPase"/>
</dbReference>
<dbReference type="RefSeq" id="WP_411916103.1">
    <property type="nucleotide sequence ID" value="NZ_BAAFSF010000004.1"/>
</dbReference>
<reference evidence="5 6" key="1">
    <citation type="journal article" date="2025" name="Int. J. Syst. Evol. Microbiol.">
        <title>Desulfovibrio falkowii sp. nov., Porphyromonas miyakawae sp. nov., Mediterraneibacter flintii sp. nov. and Owariibacterium komagatae gen. nov., sp. nov., isolated from human faeces.</title>
        <authorList>
            <person name="Hamaguchi T."/>
            <person name="Ohara M."/>
            <person name="Hisatomi A."/>
            <person name="Sekiguchi K."/>
            <person name="Takeda J.I."/>
            <person name="Ueyama J."/>
            <person name="Ito M."/>
            <person name="Nishiwaki H."/>
            <person name="Ogi T."/>
            <person name="Hirayama M."/>
            <person name="Ohkuma M."/>
            <person name="Sakamoto M."/>
            <person name="Ohno K."/>
        </authorList>
    </citation>
    <scope>NUCLEOTIDE SEQUENCE [LARGE SCALE GENOMIC DNA]</scope>
    <source>
        <strain evidence="5 6">13CB11C</strain>
    </source>
</reference>
<organism evidence="5 6">
    <name type="scientific">Porphyromonas miyakawae</name>
    <dbReference type="NCBI Taxonomy" id="3137470"/>
    <lineage>
        <taxon>Bacteria</taxon>
        <taxon>Pseudomonadati</taxon>
        <taxon>Bacteroidota</taxon>
        <taxon>Bacteroidia</taxon>
        <taxon>Bacteroidales</taxon>
        <taxon>Porphyromonadaceae</taxon>
        <taxon>Porphyromonas</taxon>
    </lineage>
</organism>
<dbReference type="Pfam" id="PF12848">
    <property type="entry name" value="ABC_tran_Xtn"/>
    <property type="match status" value="1"/>
</dbReference>
<evidence type="ECO:0000259" key="4">
    <source>
        <dbReference type="PROSITE" id="PS50893"/>
    </source>
</evidence>
<feature type="domain" description="ABC transporter" evidence="4">
    <location>
        <begin position="2"/>
        <end position="260"/>
    </location>
</feature>
<sequence>MISVHELTVDFGKRMLFDGISFVIGDNEKVALVGKNGAGKSTLIKIIAGESTPTSGSIAIPNGASIGYLPQVMPLHDKTTLRNEVLEVFSHIEVLRRRVADLQKELEQRSDHDSESYLELINRFTTANDRLVLMQQENHEAEMERTLIGLGFEQSDLDRHTNEFSGGWRMRIELAKILLRKPDILLLDEPTNHLDIESIQWLESFIKNSSAALLLVSHDRRFLDATTSRTIELELANLYDYKCPYSEYKALREERLNYQKRAYENQKKMIEDTEAFIERFRYKATKAVQVQSRIKQLEKIERIEFDEIDRSKIHFRFPPAARSGDFPLIIEDLAKAYGVHTVFSHVNMTLRRGDKVAFVGRNGEGKSTLVKCIIQEIKDYTGSLKIGHNIEIAYFAQHRASELPEDKTIREAVDDAAKGDIRSQIDNMLGTFLFGGEIADKKIGVLSGGERSRLAILLLLLEPANMLILDEPTHHLDMMSKDVLKEAIANFNGTVILVSHDRDFLDGLADRIYEFRHGKVQEYLGGIDYYLDKRAAESIEAAVNESKAPQKTQSESDTGSTLSKGQLSRARSKELRKLRQESERALSEIDRIEEEIAQLEQRLSTPEGNEPDLYTKYEQLKKSLSEAMDRWEAAEAALEESEQSE</sequence>
<proteinExistence type="predicted"/>
<dbReference type="InterPro" id="IPR003593">
    <property type="entry name" value="AAA+_ATPase"/>
</dbReference>
<gene>
    <name evidence="5" type="ORF">Tsumi_14520</name>
</gene>
<dbReference type="PANTHER" id="PTHR42855:SF2">
    <property type="entry name" value="DRUG RESISTANCE ABC TRANSPORTER,ATP-BINDING PROTEIN"/>
    <property type="match status" value="1"/>
</dbReference>
<dbReference type="PROSITE" id="PS00211">
    <property type="entry name" value="ABC_TRANSPORTER_1"/>
    <property type="match status" value="2"/>
</dbReference>
<dbReference type="InterPro" id="IPR003439">
    <property type="entry name" value="ABC_transporter-like_ATP-bd"/>
</dbReference>
<feature type="compositionally biased region" description="Polar residues" evidence="3">
    <location>
        <begin position="547"/>
        <end position="566"/>
    </location>
</feature>
<accession>A0ABQ0E3S4</accession>
<evidence type="ECO:0000256" key="3">
    <source>
        <dbReference type="SAM" id="MobiDB-lite"/>
    </source>
</evidence>
<dbReference type="InterPro" id="IPR051309">
    <property type="entry name" value="ABCF_ATPase"/>
</dbReference>
<protein>
    <submittedName>
        <fullName evidence="5">ABC-F family ATP-binding cassette domain-containing protein</fullName>
    </submittedName>
</protein>